<dbReference type="AlphaFoldDB" id="A0A5N6JWV6"/>
<evidence type="ECO:0000313" key="11">
    <source>
        <dbReference type="EMBL" id="KAB8293429.1"/>
    </source>
</evidence>
<feature type="region of interest" description="Disordered" evidence="7">
    <location>
        <begin position="638"/>
        <end position="821"/>
    </location>
</feature>
<dbReference type="SUPFAM" id="SSF52113">
    <property type="entry name" value="BRCT domain"/>
    <property type="match status" value="1"/>
</dbReference>
<feature type="transmembrane region" description="Helical" evidence="8">
    <location>
        <begin position="972"/>
        <end position="990"/>
    </location>
</feature>
<feature type="region of interest" description="Disordered" evidence="7">
    <location>
        <begin position="433"/>
        <end position="456"/>
    </location>
</feature>
<dbReference type="CDD" id="cd07521">
    <property type="entry name" value="HAD_FCP1-like"/>
    <property type="match status" value="1"/>
</dbReference>
<feature type="compositionally biased region" description="Low complexity" evidence="7">
    <location>
        <begin position="353"/>
        <end position="365"/>
    </location>
</feature>
<dbReference type="OrthoDB" id="10249888at2759"/>
<dbReference type="Gene3D" id="2.40.50.100">
    <property type="match status" value="1"/>
</dbReference>
<name>A0A5N6JWV6_MONLA</name>
<dbReference type="FunFam" id="3.40.50.1000:FF:000142">
    <property type="entry name" value="Similar to FCP1-like phosphatase"/>
    <property type="match status" value="1"/>
</dbReference>
<dbReference type="InterPro" id="IPR039189">
    <property type="entry name" value="Fcp1"/>
</dbReference>
<keyword evidence="8" id="KW-0472">Membrane</keyword>
<feature type="compositionally biased region" description="Low complexity" evidence="7">
    <location>
        <begin position="725"/>
        <end position="737"/>
    </location>
</feature>
<proteinExistence type="predicted"/>
<accession>A0A5N6JWV6</accession>
<dbReference type="PROSITE" id="PS50969">
    <property type="entry name" value="FCP1"/>
    <property type="match status" value="1"/>
</dbReference>
<dbReference type="InterPro" id="IPR036412">
    <property type="entry name" value="HAD-like_sf"/>
</dbReference>
<dbReference type="PANTHER" id="PTHR23081:SF36">
    <property type="entry name" value="RNA POLYMERASE II SUBUNIT A C-TERMINAL DOMAIN PHOSPHATASE"/>
    <property type="match status" value="1"/>
</dbReference>
<feature type="transmembrane region" description="Helical" evidence="8">
    <location>
        <begin position="1130"/>
        <end position="1149"/>
    </location>
</feature>
<dbReference type="InterPro" id="IPR009346">
    <property type="entry name" value="GRIM-19"/>
</dbReference>
<comment type="subcellular location">
    <subcellularLocation>
        <location evidence="1">Nucleus</location>
    </subcellularLocation>
</comment>
<keyword evidence="12" id="KW-1185">Reference proteome</keyword>
<dbReference type="InterPro" id="IPR011947">
    <property type="entry name" value="FCP1_euk"/>
</dbReference>
<evidence type="ECO:0000256" key="6">
    <source>
        <dbReference type="ARBA" id="ARBA00048336"/>
    </source>
</evidence>
<dbReference type="SMART" id="SM00577">
    <property type="entry name" value="CPDc"/>
    <property type="match status" value="1"/>
</dbReference>
<dbReference type="CDD" id="cd17729">
    <property type="entry name" value="BRCT_CTDP1"/>
    <property type="match status" value="1"/>
</dbReference>
<gene>
    <name evidence="11" type="ORF">EYC80_007744</name>
</gene>
<keyword evidence="8" id="KW-1133">Transmembrane helix</keyword>
<dbReference type="PANTHER" id="PTHR23081">
    <property type="entry name" value="RNA POLYMERASE II CTD PHOSPHATASE"/>
    <property type="match status" value="1"/>
</dbReference>
<comment type="catalytic activity">
    <reaction evidence="5">
        <text>O-phospho-L-seryl-[protein] + H2O = L-seryl-[protein] + phosphate</text>
        <dbReference type="Rhea" id="RHEA:20629"/>
        <dbReference type="Rhea" id="RHEA-COMP:9863"/>
        <dbReference type="Rhea" id="RHEA-COMP:11604"/>
        <dbReference type="ChEBI" id="CHEBI:15377"/>
        <dbReference type="ChEBI" id="CHEBI:29999"/>
        <dbReference type="ChEBI" id="CHEBI:43474"/>
        <dbReference type="ChEBI" id="CHEBI:83421"/>
        <dbReference type="EC" id="3.1.3.16"/>
    </reaction>
</comment>
<dbReference type="NCBIfam" id="TIGR02250">
    <property type="entry name" value="FCP1_euk"/>
    <property type="match status" value="1"/>
</dbReference>
<keyword evidence="8" id="KW-0812">Transmembrane</keyword>
<feature type="transmembrane region" description="Helical" evidence="8">
    <location>
        <begin position="1195"/>
        <end position="1216"/>
    </location>
</feature>
<dbReference type="Pfam" id="PF03031">
    <property type="entry name" value="NIF"/>
    <property type="match status" value="1"/>
</dbReference>
<feature type="compositionally biased region" description="Acidic residues" evidence="7">
    <location>
        <begin position="650"/>
        <end position="667"/>
    </location>
</feature>
<dbReference type="InterPro" id="IPR023214">
    <property type="entry name" value="HAD_sf"/>
</dbReference>
<evidence type="ECO:0000256" key="3">
    <source>
        <dbReference type="ARBA" id="ARBA00022801"/>
    </source>
</evidence>
<evidence type="ECO:0000313" key="12">
    <source>
        <dbReference type="Proteomes" id="UP000326757"/>
    </source>
</evidence>
<sequence>MGKSLNLGPNLRYPITITKFLKKHGDAISKQDSLLEYKFKWKQMVGDPFGEQWEEEQTSYGEWDSPSEGTIEKWLIKEGVTIERDTTVLDVEESCSHAIQFAGLCGMCGKDMTEVSWASNALDTDRARINMIHDQTHLTVSQDEASKAEEELQRRLLKHRKLSLVVDLDQTIIHACIEPTVGEWQRDINSPNYEAVKDVRSFQLNDDGPRGLASGCWYYIKMRPGLAEFLSKISEMYELHVYTMGTRAYALNIAKIVDPGKKLFGDRIISRDENGNVTAKSLSRLFPQSTHMVAIIDDRADVWPMNRPNLIKVVPYDFFTGIGDINSSFLPKREELPKVPTPKKKHQPHAKPETSTPEITIETPTGEVAEVTKPEGDDEPAEAKQESPAEESSPLPKLNTLDEEASLEEQAAEQEKFLEQQLRDRPLLHQQEQLDEADKKQEEAEKEVEDGSTIGHHAHRHSVLKDDDVELTYLQQHLTDLHRAFYEEYDKALVNVPGGRVAQLKPGHQRKVNVKSEAADLKVVPNIAVVMPRLKSKVLDGCIIVMSGLVPLGVDLMRSEIAQQIESFGGKIHKKVSRKVTHVVASSQKTRTQKVREAAKYPHIKIVTQQWLTQSISKWKKEDESEYLVDINPADRRSSVEMANLPSPGDDSEESSDYTSDDYEDDDSGGKSQESELDGEGVMPDDLEGGISPIDGLRNMDWGGVDDELAEFMGTDDESGTESDTSFTSNTSRASRTSSKRGHKRRFEDATTDEDDSDEESTMAKKQRIANSRTTGLKTVKTPTTTASESSLLTPGITGDENEEADQLTAQEESDHSFEEDLEAEMEAAFEQELADEAAAAAGRNVVKNPCYFCSRRHIGHEASGRETYDGISGIKVWVIGNENGLGFKEWGMVMCISGLFRSCVITSGLLRFYWRYLWRGIGIGIRIGKIGKKEGREKEGKRKKKGRKVLIGQDAAGFAAKGGRNLPARGFRPSVVLLAMAGVMTYGFWKVGKGIREQNELAREKMWSRIHLIPLLTAETDRDLVRRHWADLKREKELLGSETSPYNSDRMGLREEAKGEGVEGKKFNIRQTHIRRHTHPSHQGLNWLYYRRDLEAELSQAINFLQFNASMWGFGSVAWTRMTEGTERMVANIAGFLSVYIFFVWFTGEESVIGEGNEMASLNYCLGCFFVMGVVRFVMVSVVTVLSGAGCSCCVGYIVLSCYDLIIWICGIRVMCEDGV</sequence>
<dbReference type="InterPro" id="IPR004274">
    <property type="entry name" value="FCP1_dom"/>
</dbReference>
<dbReference type="SUPFAM" id="SSF56784">
    <property type="entry name" value="HAD-like"/>
    <property type="match status" value="1"/>
</dbReference>
<reference evidence="11 12" key="1">
    <citation type="submission" date="2019-06" db="EMBL/GenBank/DDBJ databases">
        <title>Genome Sequence of the Brown Rot Fungal Pathogen Monilinia laxa.</title>
        <authorList>
            <person name="De Miccolis Angelini R.M."/>
            <person name="Landi L."/>
            <person name="Abate D."/>
            <person name="Pollastro S."/>
            <person name="Romanazzi G."/>
            <person name="Faretra F."/>
        </authorList>
    </citation>
    <scope>NUCLEOTIDE SEQUENCE [LARGE SCALE GENOMIC DNA]</scope>
    <source>
        <strain evidence="11 12">Mlax316</strain>
    </source>
</reference>
<dbReference type="GO" id="GO:0005634">
    <property type="term" value="C:nucleus"/>
    <property type="evidence" value="ECO:0007669"/>
    <property type="project" value="UniProtKB-SubCell"/>
</dbReference>
<feature type="domain" description="FCP1 homology" evidence="10">
    <location>
        <begin position="157"/>
        <end position="336"/>
    </location>
</feature>
<dbReference type="Pfam" id="PF00533">
    <property type="entry name" value="BRCT"/>
    <property type="match status" value="1"/>
</dbReference>
<evidence type="ECO:0000259" key="9">
    <source>
        <dbReference type="PROSITE" id="PS50172"/>
    </source>
</evidence>
<protein>
    <recommendedName>
        <fullName evidence="2">protein-serine/threonine phosphatase</fullName>
        <ecNumber evidence="2">3.1.3.16</ecNumber>
    </recommendedName>
</protein>
<dbReference type="Gene3D" id="1.10.287.10">
    <property type="entry name" value="S15/NS1, RNA-binding"/>
    <property type="match status" value="1"/>
</dbReference>
<evidence type="ECO:0000256" key="7">
    <source>
        <dbReference type="SAM" id="MobiDB-lite"/>
    </source>
</evidence>
<evidence type="ECO:0000256" key="4">
    <source>
        <dbReference type="ARBA" id="ARBA00023242"/>
    </source>
</evidence>
<dbReference type="InterPro" id="IPR001357">
    <property type="entry name" value="BRCT_dom"/>
</dbReference>
<feature type="compositionally biased region" description="Acidic residues" evidence="7">
    <location>
        <begin position="675"/>
        <end position="688"/>
    </location>
</feature>
<dbReference type="GO" id="GO:0008420">
    <property type="term" value="F:RNA polymerase II CTD heptapeptide repeat phosphatase activity"/>
    <property type="evidence" value="ECO:0007669"/>
    <property type="project" value="InterPro"/>
</dbReference>
<evidence type="ECO:0000256" key="2">
    <source>
        <dbReference type="ARBA" id="ARBA00013081"/>
    </source>
</evidence>
<evidence type="ECO:0000256" key="1">
    <source>
        <dbReference type="ARBA" id="ARBA00004123"/>
    </source>
</evidence>
<feature type="compositionally biased region" description="Basic and acidic residues" evidence="7">
    <location>
        <begin position="370"/>
        <end position="387"/>
    </location>
</feature>
<dbReference type="Proteomes" id="UP000326757">
    <property type="component" value="Unassembled WGS sequence"/>
</dbReference>
<evidence type="ECO:0000256" key="5">
    <source>
        <dbReference type="ARBA" id="ARBA00047761"/>
    </source>
</evidence>
<dbReference type="EMBL" id="VIGI01000012">
    <property type="protein sequence ID" value="KAB8293429.1"/>
    <property type="molecule type" value="Genomic_DNA"/>
</dbReference>
<evidence type="ECO:0000259" key="10">
    <source>
        <dbReference type="PROSITE" id="PS50969"/>
    </source>
</evidence>
<feature type="domain" description="BRCT" evidence="9">
    <location>
        <begin position="534"/>
        <end position="629"/>
    </location>
</feature>
<dbReference type="PROSITE" id="PS50172">
    <property type="entry name" value="BRCT"/>
    <property type="match status" value="1"/>
</dbReference>
<feature type="region of interest" description="Disordered" evidence="7">
    <location>
        <begin position="333"/>
        <end position="397"/>
    </location>
</feature>
<feature type="compositionally biased region" description="Acidic residues" evidence="7">
    <location>
        <begin position="704"/>
        <end position="721"/>
    </location>
</feature>
<comment type="caution">
    <text evidence="11">The sequence shown here is derived from an EMBL/GenBank/DDBJ whole genome shotgun (WGS) entry which is preliminary data.</text>
</comment>
<feature type="compositionally biased region" description="Acidic residues" evidence="7">
    <location>
        <begin position="750"/>
        <end position="761"/>
    </location>
</feature>
<feature type="compositionally biased region" description="Low complexity" evidence="7">
    <location>
        <begin position="774"/>
        <end position="786"/>
    </location>
</feature>
<dbReference type="Pfam" id="PF06212">
    <property type="entry name" value="GRIM-19"/>
    <property type="match status" value="1"/>
</dbReference>
<dbReference type="Gene3D" id="3.40.50.1000">
    <property type="entry name" value="HAD superfamily/HAD-like"/>
    <property type="match status" value="1"/>
</dbReference>
<feature type="transmembrane region" description="Helical" evidence="8">
    <location>
        <begin position="1161"/>
        <end position="1188"/>
    </location>
</feature>
<organism evidence="11 12">
    <name type="scientific">Monilinia laxa</name>
    <name type="common">Brown rot fungus</name>
    <name type="synonym">Sclerotinia laxa</name>
    <dbReference type="NCBI Taxonomy" id="61186"/>
    <lineage>
        <taxon>Eukaryota</taxon>
        <taxon>Fungi</taxon>
        <taxon>Dikarya</taxon>
        <taxon>Ascomycota</taxon>
        <taxon>Pezizomycotina</taxon>
        <taxon>Leotiomycetes</taxon>
        <taxon>Helotiales</taxon>
        <taxon>Sclerotiniaceae</taxon>
        <taxon>Monilinia</taxon>
    </lineage>
</organism>
<evidence type="ECO:0000256" key="8">
    <source>
        <dbReference type="SAM" id="Phobius"/>
    </source>
</evidence>
<dbReference type="EC" id="3.1.3.16" evidence="2"/>
<dbReference type="Gene3D" id="3.40.50.10190">
    <property type="entry name" value="BRCT domain"/>
    <property type="match status" value="1"/>
</dbReference>
<keyword evidence="4" id="KW-0539">Nucleus</keyword>
<dbReference type="InterPro" id="IPR036420">
    <property type="entry name" value="BRCT_dom_sf"/>
</dbReference>
<dbReference type="SMART" id="SM00292">
    <property type="entry name" value="BRCT"/>
    <property type="match status" value="1"/>
</dbReference>
<keyword evidence="3" id="KW-0378">Hydrolase</keyword>
<comment type="catalytic activity">
    <reaction evidence="6">
        <text>O-phospho-L-threonyl-[protein] + H2O = L-threonyl-[protein] + phosphate</text>
        <dbReference type="Rhea" id="RHEA:47004"/>
        <dbReference type="Rhea" id="RHEA-COMP:11060"/>
        <dbReference type="Rhea" id="RHEA-COMP:11605"/>
        <dbReference type="ChEBI" id="CHEBI:15377"/>
        <dbReference type="ChEBI" id="CHEBI:30013"/>
        <dbReference type="ChEBI" id="CHEBI:43474"/>
        <dbReference type="ChEBI" id="CHEBI:61977"/>
        <dbReference type="EC" id="3.1.3.16"/>
    </reaction>
</comment>